<reference evidence="2" key="1">
    <citation type="submission" date="2015-01" db="EMBL/GenBank/DDBJ databases">
        <title>The Genome Sequence of Cladophialophora bantiana CBS 173.52.</title>
        <authorList>
            <consortium name="The Broad Institute Genomics Platform"/>
            <person name="Cuomo C."/>
            <person name="de Hoog S."/>
            <person name="Gorbushina A."/>
            <person name="Stielow B."/>
            <person name="Teixiera M."/>
            <person name="Abouelleil A."/>
            <person name="Chapman S.B."/>
            <person name="Priest M."/>
            <person name="Young S.K."/>
            <person name="Wortman J."/>
            <person name="Nusbaum C."/>
            <person name="Birren B."/>
        </authorList>
    </citation>
    <scope>NUCLEOTIDE SEQUENCE [LARGE SCALE GENOMIC DNA]</scope>
    <source>
        <strain evidence="2">CBS 173.52</strain>
    </source>
</reference>
<proteinExistence type="predicted"/>
<keyword evidence="1" id="KW-0472">Membrane</keyword>
<dbReference type="AlphaFoldDB" id="A0A0D2EN31"/>
<dbReference type="RefSeq" id="XP_016618080.1">
    <property type="nucleotide sequence ID" value="XM_016766035.1"/>
</dbReference>
<dbReference type="HOGENOM" id="CLU_1255850_0_0_1"/>
<organism evidence="2">
    <name type="scientific">Cladophialophora bantiana (strain ATCC 10958 / CBS 173.52 / CDC B-1940 / NIH 8579)</name>
    <name type="common">Xylohypha bantiana</name>
    <dbReference type="NCBI Taxonomy" id="1442370"/>
    <lineage>
        <taxon>Eukaryota</taxon>
        <taxon>Fungi</taxon>
        <taxon>Dikarya</taxon>
        <taxon>Ascomycota</taxon>
        <taxon>Pezizomycotina</taxon>
        <taxon>Eurotiomycetes</taxon>
        <taxon>Chaetothyriomycetidae</taxon>
        <taxon>Chaetothyriales</taxon>
        <taxon>Herpotrichiellaceae</taxon>
        <taxon>Cladophialophora</taxon>
    </lineage>
</organism>
<name>A0A0D2EN31_CLAB1</name>
<sequence>METFVGDKGYLLHEPPFQHVPSEKDLESRGLSVGHRVGLIRGSGQVVAKYGLACWAALITLALLLFAFLCRPLILSSGSTDLDHYYPSLDLLALVPAWEWTAYSDDGCNNEIADRNDTGPLPCTNFTSDAAEVDRLTIDMGKHWAICLYTGVNCDTYKGRYDFSKLSCQKGRDSTAYQIIELSETAVCPGEIPVEACDPDACAQQGRGCVCDPLGDQCVC</sequence>
<gene>
    <name evidence="2" type="ORF">Z519_08307</name>
</gene>
<feature type="transmembrane region" description="Helical" evidence="1">
    <location>
        <begin position="50"/>
        <end position="69"/>
    </location>
</feature>
<dbReference type="GeneID" id="27701235"/>
<dbReference type="VEuPathDB" id="FungiDB:Z519_08307"/>
<accession>A0A0D2EN31</accession>
<protein>
    <submittedName>
        <fullName evidence="2">Unplaced genomic scaffold supercont1.12, whole genome shotgun sequence</fullName>
    </submittedName>
</protein>
<evidence type="ECO:0000256" key="1">
    <source>
        <dbReference type="SAM" id="Phobius"/>
    </source>
</evidence>
<dbReference type="EMBL" id="KN846991">
    <property type="protein sequence ID" value="KIW91411.1"/>
    <property type="molecule type" value="Genomic_DNA"/>
</dbReference>
<keyword evidence="1" id="KW-1133">Transmembrane helix</keyword>
<evidence type="ECO:0000313" key="2">
    <source>
        <dbReference type="EMBL" id="KIW91411.1"/>
    </source>
</evidence>
<keyword evidence="1" id="KW-0812">Transmembrane</keyword>